<accession>A0AB39PIF5</accession>
<proteinExistence type="predicted"/>
<gene>
    <name evidence="1" type="ORF">AB5J56_40865</name>
</gene>
<sequence>MRALLGRVPTTGAAAWHRVAGLLFQRRPAPVRLAHAAQLRALVAVLDEAVAAQRDADLAVAACGEPGPVPGRVAQDCGHQSVVIHRLCERLRNLPLTCPELVEVRAAAGRLLAYDQWMVRQALDLAFTAHAGPRAEEARGRLNGLGRPADDLRRLRDALHDRLRAQSEVGASGS</sequence>
<dbReference type="EMBL" id="CP163435">
    <property type="protein sequence ID" value="XDQ30673.1"/>
    <property type="molecule type" value="Genomic_DNA"/>
</dbReference>
<organism evidence="1">
    <name type="scientific">Streptomyces sp. R21</name>
    <dbReference type="NCBI Taxonomy" id="3238627"/>
    <lineage>
        <taxon>Bacteria</taxon>
        <taxon>Bacillati</taxon>
        <taxon>Actinomycetota</taxon>
        <taxon>Actinomycetes</taxon>
        <taxon>Kitasatosporales</taxon>
        <taxon>Streptomycetaceae</taxon>
        <taxon>Streptomyces</taxon>
    </lineage>
</organism>
<evidence type="ECO:0000313" key="1">
    <source>
        <dbReference type="EMBL" id="XDQ30673.1"/>
    </source>
</evidence>
<dbReference type="AlphaFoldDB" id="A0AB39PIF5"/>
<name>A0AB39PIF5_9ACTN</name>
<protein>
    <submittedName>
        <fullName evidence="1">Uncharacterized protein</fullName>
    </submittedName>
</protein>
<dbReference type="RefSeq" id="WP_369240834.1">
    <property type="nucleotide sequence ID" value="NZ_CP163435.1"/>
</dbReference>
<reference evidence="1" key="1">
    <citation type="submission" date="2024-07" db="EMBL/GenBank/DDBJ databases">
        <authorList>
            <person name="Yu S.T."/>
        </authorList>
    </citation>
    <scope>NUCLEOTIDE SEQUENCE</scope>
    <source>
        <strain evidence="1">R21</strain>
    </source>
</reference>